<keyword evidence="3" id="KW-1185">Reference proteome</keyword>
<dbReference type="OrthoDB" id="6437870at2759"/>
<accession>A0A4Y2WGJ6</accession>
<comment type="caution">
    <text evidence="2">The sequence shown here is derived from an EMBL/GenBank/DDBJ whole genome shotgun (WGS) entry which is preliminary data.</text>
</comment>
<dbReference type="EMBL" id="BGPR01059729">
    <property type="protein sequence ID" value="GBO35705.1"/>
    <property type="molecule type" value="Genomic_DNA"/>
</dbReference>
<sequence>MVLLWVYRKFVESRLNVPPFCADKDKCNGLYCDPKFDETNSLELSKDSPRQWKKAPTFQKKRVFYFSPGYFSKDESNTVDSIYKFYLKSLYENCSSYNTDSKYHYIAKTDEDERSVSSFQDGKCNIQEAFPPEKYARNRTDLEKQLKNDVANQHCASPLIGQALDILHYYSIFPFYVTKMIFVSHNAGYYYVKYQDTSDLNLKSSDTDIYSVDDLTFENFCLQEVEENIKEPPSNLLLKGTECETGDMQNNGNCDQKYDFLTPEVYQPYYTLESETMDSKSTSDLYEANCVGNESHAYFMDQSYKHIQADEANYSDITANEGKFKSSFQMEKYDFSLSKLFRKLVAINRMKPKDK</sequence>
<proteinExistence type="predicted"/>
<evidence type="ECO:0000313" key="1">
    <source>
        <dbReference type="EMBL" id="GBO35705.1"/>
    </source>
</evidence>
<dbReference type="AlphaFoldDB" id="A0A4Y2WGJ6"/>
<protein>
    <submittedName>
        <fullName evidence="2">Uncharacterized protein</fullName>
    </submittedName>
</protein>
<reference evidence="2 3" key="1">
    <citation type="journal article" date="2019" name="Sci. Rep.">
        <title>Orb-weaving spider Araneus ventricosus genome elucidates the spidroin gene catalogue.</title>
        <authorList>
            <person name="Kono N."/>
            <person name="Nakamura H."/>
            <person name="Ohtoshi R."/>
            <person name="Moran D.A.P."/>
            <person name="Shinohara A."/>
            <person name="Yoshida Y."/>
            <person name="Fujiwara M."/>
            <person name="Mori M."/>
            <person name="Tomita M."/>
            <person name="Arakawa K."/>
        </authorList>
    </citation>
    <scope>NUCLEOTIDE SEQUENCE [LARGE SCALE GENOMIC DNA]</scope>
</reference>
<dbReference type="Proteomes" id="UP000499080">
    <property type="component" value="Unassembled WGS sequence"/>
</dbReference>
<evidence type="ECO:0000313" key="2">
    <source>
        <dbReference type="EMBL" id="GBO35706.1"/>
    </source>
</evidence>
<dbReference type="EMBL" id="BGPR01059730">
    <property type="protein sequence ID" value="GBO35706.1"/>
    <property type="molecule type" value="Genomic_DNA"/>
</dbReference>
<organism evidence="2 3">
    <name type="scientific">Araneus ventricosus</name>
    <name type="common">Orbweaver spider</name>
    <name type="synonym">Epeira ventricosa</name>
    <dbReference type="NCBI Taxonomy" id="182803"/>
    <lineage>
        <taxon>Eukaryota</taxon>
        <taxon>Metazoa</taxon>
        <taxon>Ecdysozoa</taxon>
        <taxon>Arthropoda</taxon>
        <taxon>Chelicerata</taxon>
        <taxon>Arachnida</taxon>
        <taxon>Araneae</taxon>
        <taxon>Araneomorphae</taxon>
        <taxon>Entelegynae</taxon>
        <taxon>Araneoidea</taxon>
        <taxon>Araneidae</taxon>
        <taxon>Araneus</taxon>
    </lineage>
</organism>
<gene>
    <name evidence="1" type="ORF">AVEN_236974_1</name>
    <name evidence="2" type="ORF">AVEN_89702_1</name>
</gene>
<name>A0A4Y2WGJ6_ARAVE</name>
<evidence type="ECO:0000313" key="3">
    <source>
        <dbReference type="Proteomes" id="UP000499080"/>
    </source>
</evidence>